<dbReference type="InterPro" id="IPR051122">
    <property type="entry name" value="SDR_DHRS6-like"/>
</dbReference>
<evidence type="ECO:0000256" key="1">
    <source>
        <dbReference type="ARBA" id="ARBA00006484"/>
    </source>
</evidence>
<dbReference type="EC" id="1.-.-.-" evidence="3"/>
<proteinExistence type="inferred from homology"/>
<dbReference type="Gene3D" id="3.40.50.720">
    <property type="entry name" value="NAD(P)-binding Rossmann-like Domain"/>
    <property type="match status" value="1"/>
</dbReference>
<dbReference type="InterPro" id="IPR036291">
    <property type="entry name" value="NAD(P)-bd_dom_sf"/>
</dbReference>
<comment type="similarity">
    <text evidence="1">Belongs to the short-chain dehydrogenases/reductases (SDR) family.</text>
</comment>
<dbReference type="PANTHER" id="PTHR43477">
    <property type="entry name" value="DIHYDROANTICAPSIN 7-DEHYDROGENASE"/>
    <property type="match status" value="1"/>
</dbReference>
<gene>
    <name evidence="3" type="ORF">U0R11_05550</name>
</gene>
<dbReference type="PANTHER" id="PTHR43477:SF1">
    <property type="entry name" value="DIHYDROANTICAPSIN 7-DEHYDROGENASE"/>
    <property type="match status" value="1"/>
</dbReference>
<dbReference type="SUPFAM" id="SSF51735">
    <property type="entry name" value="NAD(P)-binding Rossmann-fold domains"/>
    <property type="match status" value="1"/>
</dbReference>
<dbReference type="EMBL" id="JBEWZH010000003">
    <property type="protein sequence ID" value="MFL0161849.1"/>
    <property type="molecule type" value="Genomic_DNA"/>
</dbReference>
<dbReference type="Proteomes" id="UP001623558">
    <property type="component" value="Unassembled WGS sequence"/>
</dbReference>
<keyword evidence="2 3" id="KW-0560">Oxidoreductase</keyword>
<comment type="caution">
    <text evidence="3">The sequence shown here is derived from an EMBL/GenBank/DDBJ whole genome shotgun (WGS) entry which is preliminary data.</text>
</comment>
<dbReference type="RefSeq" id="WP_406750403.1">
    <property type="nucleotide sequence ID" value="NZ_JBEWZH010000003.1"/>
</dbReference>
<dbReference type="Pfam" id="PF13561">
    <property type="entry name" value="adh_short_C2"/>
    <property type="match status" value="1"/>
</dbReference>
<evidence type="ECO:0000313" key="3">
    <source>
        <dbReference type="EMBL" id="MFL0161849.1"/>
    </source>
</evidence>
<protein>
    <submittedName>
        <fullName evidence="3">SDR family oxidoreductase</fullName>
        <ecNumber evidence="3">1.-.-.-</ecNumber>
    </submittedName>
</protein>
<keyword evidence="4" id="KW-1185">Reference proteome</keyword>
<organism evidence="3 4">
    <name type="scientific">Aquirufa salirivi</name>
    <dbReference type="NCBI Taxonomy" id="3104729"/>
    <lineage>
        <taxon>Bacteria</taxon>
        <taxon>Pseudomonadati</taxon>
        <taxon>Bacteroidota</taxon>
        <taxon>Cytophagia</taxon>
        <taxon>Cytophagales</taxon>
        <taxon>Flectobacillaceae</taxon>
        <taxon>Aquirufa</taxon>
    </lineage>
</organism>
<evidence type="ECO:0000256" key="2">
    <source>
        <dbReference type="ARBA" id="ARBA00023002"/>
    </source>
</evidence>
<evidence type="ECO:0000313" key="4">
    <source>
        <dbReference type="Proteomes" id="UP001623558"/>
    </source>
</evidence>
<reference evidence="3 4" key="1">
    <citation type="submission" date="2024-07" db="EMBL/GenBank/DDBJ databases">
        <authorList>
            <person name="Pitt A."/>
            <person name="Hahn M.W."/>
        </authorList>
    </citation>
    <scope>NUCLEOTIDE SEQUENCE [LARGE SCALE GENOMIC DNA]</scope>
    <source>
        <strain evidence="3 4">1-SAACH-A3</strain>
    </source>
</reference>
<name>A0ABW8RT07_9BACT</name>
<dbReference type="PRINTS" id="PR00081">
    <property type="entry name" value="GDHRDH"/>
</dbReference>
<accession>A0ABW8RT07</accession>
<dbReference type="GO" id="GO:0016491">
    <property type="term" value="F:oxidoreductase activity"/>
    <property type="evidence" value="ECO:0007669"/>
    <property type="project" value="UniProtKB-KW"/>
</dbReference>
<sequence length="232" mass="24471">MGIYVIVGASQGIGYSIAEQLVASGHRVLNFSRKAADLAGIENYTWDALQEDDSIFSTIQDSVDGIAYCPGSIVLKPFHRLSTTDFELDFKINVLGAVRVIQALLASLKQSNSASIVLFSTVAVQTGMGFHASIASSKGAIEGLTRSLAAELSSFKIRVNAIAPSLTQTPLAQNLLSSPEKIEAGGKRHPLGRVGQAEDVANLTAFLLKPENSWITGQVIGVDGGIGSLRTV</sequence>
<dbReference type="InterPro" id="IPR002347">
    <property type="entry name" value="SDR_fam"/>
</dbReference>
<dbReference type="CDD" id="cd05233">
    <property type="entry name" value="SDR_c"/>
    <property type="match status" value="1"/>
</dbReference>